<protein>
    <submittedName>
        <fullName evidence="1">Uncharacterized protein</fullName>
    </submittedName>
</protein>
<dbReference type="Proteomes" id="UP001642409">
    <property type="component" value="Unassembled WGS sequence"/>
</dbReference>
<organism evidence="1">
    <name type="scientific">Hexamita inflata</name>
    <dbReference type="NCBI Taxonomy" id="28002"/>
    <lineage>
        <taxon>Eukaryota</taxon>
        <taxon>Metamonada</taxon>
        <taxon>Diplomonadida</taxon>
        <taxon>Hexamitidae</taxon>
        <taxon>Hexamitinae</taxon>
        <taxon>Hexamita</taxon>
    </lineage>
</organism>
<evidence type="ECO:0000313" key="1">
    <source>
        <dbReference type="EMBL" id="CAI9963054.1"/>
    </source>
</evidence>
<comment type="caution">
    <text evidence="1">The sequence shown here is derived from an EMBL/GenBank/DDBJ whole genome shotgun (WGS) entry which is preliminary data.</text>
</comment>
<accession>A0AA86UPG4</accession>
<reference evidence="2 3" key="2">
    <citation type="submission" date="2024-07" db="EMBL/GenBank/DDBJ databases">
        <authorList>
            <person name="Akdeniz Z."/>
        </authorList>
    </citation>
    <scope>NUCLEOTIDE SEQUENCE [LARGE SCALE GENOMIC DNA]</scope>
</reference>
<name>A0AA86UPG4_9EUKA</name>
<proteinExistence type="predicted"/>
<evidence type="ECO:0000313" key="3">
    <source>
        <dbReference type="Proteomes" id="UP001642409"/>
    </source>
</evidence>
<reference evidence="1" key="1">
    <citation type="submission" date="2023-06" db="EMBL/GenBank/DDBJ databases">
        <authorList>
            <person name="Kurt Z."/>
        </authorList>
    </citation>
    <scope>NUCLEOTIDE SEQUENCE</scope>
</reference>
<sequence>MSQNLQSQFDILRTSQDGRIFANFRPDQIRANPDQPVLPLLKQFLDLNPQINPETCLKGMQTSDKLNNIINQLQNQAQTIVDQVSTQTAQMIQTVPDTQDTVKQLMIKSERLKSVLQISQIQIQKFPESTVQIERIRNDLELKKGALRALQQQDCIQRAPALISTLIFQQDLASAVILLYLAEITSKQTGQLINRQLQDARKIVETELKKQIQACIKLQTLLDKEFHGLNFITQFQTDVIQFQDIKTTQQYLDRLSLVRAMISVKCGTYQKVIDFRQNLHGLDVKILETKLYSDLKINHKLLQVQEITLQDYILILGQSLLLLEESSDVCQLKNSFSICDEIQANLEDLSQIYFMIEKATRSNVFSQINIVDPNQSQLKLVNQQQQAKALLVNFKFNIQLFELSPAQSQIMELVRNFAFSIYSMLQMIHLFDISLNFMDTSSIKSLHYSNSQRFVFNAGQVQVPYFNQQQQRISFKQIIQNIFQLFIEFSYHSVNQICENAKFAFSLKNTRHSNVLFELGFIQNQLSSFTDKQYLLQLKNYVLFEGVLSQLNSAFQYYQLDRYVSSAESLQKLQQLYFKHLKQTYKHDLQQSMNQVQKNAQIDQKCLQTIIQELTQLIKYSLCVNLDYVTELLSELEDQICEFSLSILEQKLKPILSFKRTFEDSTVVLTAQNYKQAVFHSPQIYSDKIQLMNEAQLQFVVDFTKFLQQGQQIQSIYEQMNVKAQSKMIVFSAQVEKMVIEEQKTQISFALILYKAEFNYAIDIDYKYTAKHIMKLKHNLDILNKTQNNKLKEAQITEITTQFTEQWKDVQMKPQYAADLMRNMEILLVANADDPAVDTLIRWLRDRVKE</sequence>
<keyword evidence="3" id="KW-1185">Reference proteome</keyword>
<dbReference type="EMBL" id="CAXDID020000173">
    <property type="protein sequence ID" value="CAL6047908.1"/>
    <property type="molecule type" value="Genomic_DNA"/>
</dbReference>
<dbReference type="AlphaFoldDB" id="A0AA86UPG4"/>
<gene>
    <name evidence="2" type="ORF">HINF_LOCUS42434</name>
    <name evidence="1" type="ORF">HINF_LOCUS50699</name>
</gene>
<dbReference type="EMBL" id="CATOUU010000964">
    <property type="protein sequence ID" value="CAI9963054.1"/>
    <property type="molecule type" value="Genomic_DNA"/>
</dbReference>
<evidence type="ECO:0000313" key="2">
    <source>
        <dbReference type="EMBL" id="CAL6047908.1"/>
    </source>
</evidence>